<evidence type="ECO:0000256" key="1">
    <source>
        <dbReference type="ARBA" id="ARBA00004141"/>
    </source>
</evidence>
<evidence type="ECO:0000256" key="6">
    <source>
        <dbReference type="SAM" id="MobiDB-lite"/>
    </source>
</evidence>
<evidence type="ECO:0000256" key="2">
    <source>
        <dbReference type="ARBA" id="ARBA00022448"/>
    </source>
</evidence>
<reference evidence="9 10" key="1">
    <citation type="journal article" date="2014" name="BMC Genomics">
        <title>Comparative genome sequencing reveals chemotype-specific gene clusters in the toxigenic black mold Stachybotrys.</title>
        <authorList>
            <person name="Semeiks J."/>
            <person name="Borek D."/>
            <person name="Otwinowski Z."/>
            <person name="Grishin N.V."/>
        </authorList>
    </citation>
    <scope>NUCLEOTIDE SEQUENCE [LARGE SCALE GENOMIC DNA]</scope>
    <source>
        <strain evidence="9 10">IBT 40285</strain>
    </source>
</reference>
<dbReference type="GO" id="GO:0005886">
    <property type="term" value="C:plasma membrane"/>
    <property type="evidence" value="ECO:0007669"/>
    <property type="project" value="TreeGrafter"/>
</dbReference>
<keyword evidence="3 7" id="KW-0812">Transmembrane</keyword>
<keyword evidence="2" id="KW-0813">Transport</keyword>
<feature type="region of interest" description="Disordered" evidence="6">
    <location>
        <begin position="1"/>
        <end position="27"/>
    </location>
</feature>
<sequence>MAAEAASNKPPKMSTVNDDQSVKAPETTSPRYSVFTGIQKWCIVAMVSFAAWFSTITSFIYYPALQLLSEVFSVSVDRINLSITCYMAVATVAPTLVGDAADVQGRRITYIAALSLYLASNVGLALINSYEAC</sequence>
<evidence type="ECO:0000256" key="5">
    <source>
        <dbReference type="ARBA" id="ARBA00023136"/>
    </source>
</evidence>
<dbReference type="SUPFAM" id="SSF103473">
    <property type="entry name" value="MFS general substrate transporter"/>
    <property type="match status" value="1"/>
</dbReference>
<dbReference type="EMBL" id="KL660144">
    <property type="protein sequence ID" value="KFA67604.1"/>
    <property type="molecule type" value="Genomic_DNA"/>
</dbReference>
<evidence type="ECO:0000313" key="9">
    <source>
        <dbReference type="EMBL" id="KFA67604.1"/>
    </source>
</evidence>
<dbReference type="HOGENOM" id="CLU_1759980_0_0_1"/>
<gene>
    <name evidence="9" type="ORF">S40285_09765</name>
</gene>
<feature type="transmembrane region" description="Helical" evidence="7">
    <location>
        <begin position="108"/>
        <end position="127"/>
    </location>
</feature>
<dbReference type="OrthoDB" id="440553at2759"/>
<protein>
    <recommendedName>
        <fullName evidence="8">Major facilitator superfamily (MFS) profile domain-containing protein</fullName>
    </recommendedName>
</protein>
<dbReference type="PROSITE" id="PS50850">
    <property type="entry name" value="MFS"/>
    <property type="match status" value="1"/>
</dbReference>
<dbReference type="STRING" id="1283841.A0A084QUG9"/>
<feature type="transmembrane region" description="Helical" evidence="7">
    <location>
        <begin position="41"/>
        <end position="61"/>
    </location>
</feature>
<keyword evidence="5 7" id="KW-0472">Membrane</keyword>
<dbReference type="AlphaFoldDB" id="A0A084QUG9"/>
<evidence type="ECO:0000259" key="8">
    <source>
        <dbReference type="PROSITE" id="PS50850"/>
    </source>
</evidence>
<dbReference type="PANTHER" id="PTHR23502:SF51">
    <property type="entry name" value="QUINIDINE RESISTANCE PROTEIN 1-RELATED"/>
    <property type="match status" value="1"/>
</dbReference>
<dbReference type="GO" id="GO:0022857">
    <property type="term" value="F:transmembrane transporter activity"/>
    <property type="evidence" value="ECO:0007669"/>
    <property type="project" value="InterPro"/>
</dbReference>
<feature type="domain" description="Major facilitator superfamily (MFS) profile" evidence="8">
    <location>
        <begin position="43"/>
        <end position="133"/>
    </location>
</feature>
<comment type="subcellular location">
    <subcellularLocation>
        <location evidence="1">Membrane</location>
        <topology evidence="1">Multi-pass membrane protein</topology>
    </subcellularLocation>
</comment>
<evidence type="ECO:0000256" key="7">
    <source>
        <dbReference type="SAM" id="Phobius"/>
    </source>
</evidence>
<accession>A0A084QUG9</accession>
<dbReference type="PANTHER" id="PTHR23502">
    <property type="entry name" value="MAJOR FACILITATOR SUPERFAMILY"/>
    <property type="match status" value="1"/>
</dbReference>
<keyword evidence="4 7" id="KW-1133">Transmembrane helix</keyword>
<dbReference type="Gene3D" id="1.20.1720.10">
    <property type="entry name" value="Multidrug resistance protein D"/>
    <property type="match status" value="1"/>
</dbReference>
<keyword evidence="10" id="KW-1185">Reference proteome</keyword>
<dbReference type="InParanoid" id="A0A084QUG9"/>
<evidence type="ECO:0000313" key="10">
    <source>
        <dbReference type="Proteomes" id="UP000028524"/>
    </source>
</evidence>
<dbReference type="OMA" id="CYMAVAT"/>
<evidence type="ECO:0000256" key="3">
    <source>
        <dbReference type="ARBA" id="ARBA00022692"/>
    </source>
</evidence>
<dbReference type="InterPro" id="IPR020846">
    <property type="entry name" value="MFS_dom"/>
</dbReference>
<organism evidence="9 10">
    <name type="scientific">Stachybotrys chlorohalonatus (strain IBT 40285)</name>
    <dbReference type="NCBI Taxonomy" id="1283841"/>
    <lineage>
        <taxon>Eukaryota</taxon>
        <taxon>Fungi</taxon>
        <taxon>Dikarya</taxon>
        <taxon>Ascomycota</taxon>
        <taxon>Pezizomycotina</taxon>
        <taxon>Sordariomycetes</taxon>
        <taxon>Hypocreomycetidae</taxon>
        <taxon>Hypocreales</taxon>
        <taxon>Stachybotryaceae</taxon>
        <taxon>Stachybotrys</taxon>
    </lineage>
</organism>
<proteinExistence type="predicted"/>
<evidence type="ECO:0000256" key="4">
    <source>
        <dbReference type="ARBA" id="ARBA00022989"/>
    </source>
</evidence>
<dbReference type="Proteomes" id="UP000028524">
    <property type="component" value="Unassembled WGS sequence"/>
</dbReference>
<dbReference type="InterPro" id="IPR036259">
    <property type="entry name" value="MFS_trans_sf"/>
</dbReference>
<name>A0A084QUG9_STAC4</name>